<evidence type="ECO:0000313" key="5">
    <source>
        <dbReference type="EMBL" id="GAK31591.1"/>
    </source>
</evidence>
<dbReference type="InterPro" id="IPR023406">
    <property type="entry name" value="Topo_IA_AS"/>
</dbReference>
<evidence type="ECO:0000256" key="2">
    <source>
        <dbReference type="ARBA" id="ARBA00023125"/>
    </source>
</evidence>
<dbReference type="GO" id="GO:0006281">
    <property type="term" value="P:DNA repair"/>
    <property type="evidence" value="ECO:0007669"/>
    <property type="project" value="TreeGrafter"/>
</dbReference>
<organism evidence="5 6">
    <name type="scientific">Weissella oryzae (strain DSM 25784 / JCM 18191 / LMG 30913 / SG25)</name>
    <dbReference type="NCBI Taxonomy" id="1329250"/>
    <lineage>
        <taxon>Bacteria</taxon>
        <taxon>Bacillati</taxon>
        <taxon>Bacillota</taxon>
        <taxon>Bacilli</taxon>
        <taxon>Lactobacillales</taxon>
        <taxon>Lactobacillaceae</taxon>
        <taxon>Weissella</taxon>
    </lineage>
</organism>
<dbReference type="InterPro" id="IPR003602">
    <property type="entry name" value="Topo_IA_DNA-bd_dom"/>
</dbReference>
<dbReference type="eggNOG" id="COG0550">
    <property type="taxonomic scope" value="Bacteria"/>
</dbReference>
<dbReference type="PROSITE" id="PS00396">
    <property type="entry name" value="TOPO_IA_1"/>
    <property type="match status" value="1"/>
</dbReference>
<dbReference type="InterPro" id="IPR000380">
    <property type="entry name" value="Topo_IA"/>
</dbReference>
<dbReference type="PRINTS" id="PR00417">
    <property type="entry name" value="PRTPISMRASEI"/>
</dbReference>
<dbReference type="Gene3D" id="1.10.460.10">
    <property type="entry name" value="Topoisomerase I, domain 2"/>
    <property type="match status" value="1"/>
</dbReference>
<keyword evidence="6" id="KW-1185">Reference proteome</keyword>
<proteinExistence type="predicted"/>
<dbReference type="Proteomes" id="UP000030643">
    <property type="component" value="Unassembled WGS sequence"/>
</dbReference>
<dbReference type="CDD" id="cd00186">
    <property type="entry name" value="TOP1Ac"/>
    <property type="match status" value="1"/>
</dbReference>
<dbReference type="SUPFAM" id="SSF56712">
    <property type="entry name" value="Prokaryotic type I DNA topoisomerase"/>
    <property type="match status" value="1"/>
</dbReference>
<reference evidence="6" key="1">
    <citation type="journal article" date="2014" name="Genome Announc.">
        <title>Draft genome sequence of Weissella oryzae SG25T, isolated from fermented rice grains.</title>
        <authorList>
            <person name="Tanizawa Y."/>
            <person name="Fujisawa T."/>
            <person name="Mochizuki T."/>
            <person name="Kaminuma E."/>
            <person name="Suzuki Y."/>
            <person name="Nakamura Y."/>
            <person name="Tohno M."/>
        </authorList>
    </citation>
    <scope>NUCLEOTIDE SEQUENCE [LARGE SCALE GENOMIC DNA]</scope>
    <source>
        <strain evidence="6">DSM 25784 / JCM 18191 / LMG 30913 / SG25</strain>
    </source>
</reference>
<keyword evidence="1" id="KW-0799">Topoisomerase</keyword>
<sequence>MIYERQMAIKEFIPQPFSELVANVHTNEGDFKAKMDPTTKFNDENKLAEFMQKHSLSYDSQQAKVINVNQTEKKTESPRLFSLSALQSKANKMFKASASDTLNAVQSLYEKKFLTYPRTDTQFITENEFKYLNEQYLDYLGALNFDAAKFYSEPRKRYVDGKKVQEHHAIIPTRTIPSEAQRAKFSALESQIYWLVLKNTMAMFLADFTYDETIVTVGISNVNFKAVGKVITGNGWKEIFGDEPNNNNEAAILPNVTTGQAVNATLNAENKMTTPPEFYTEGTLITAMKRAGRELSDDEKEILSQTEGIGTEATRAGIIDRLKDKKYIVVEKNKLKVTTQGIVLCEAVKMQPLLTSPELTAKWELALSDIGHGNRTQDEFLANIHKLVNKLVQEVPGQIAEGTTLNNAIQTQASEQAAEKKKLLIGKCPVCKTGNVIDRKTFYGCSNYKSEIPCKFSIAKKIAGKTITKAIAEQLIENGQTKELKGFESKAGKEFSASLKLVNFILEFSFSK</sequence>
<keyword evidence="3 5" id="KW-0413">Isomerase</keyword>
<dbReference type="Pfam" id="PF13342">
    <property type="entry name" value="Toprim_Crpt"/>
    <property type="match status" value="1"/>
</dbReference>
<dbReference type="GO" id="GO:0003917">
    <property type="term" value="F:DNA topoisomerase type I (single strand cut, ATP-independent) activity"/>
    <property type="evidence" value="ECO:0007669"/>
    <property type="project" value="InterPro"/>
</dbReference>
<dbReference type="GO" id="GO:0006310">
    <property type="term" value="P:DNA recombination"/>
    <property type="evidence" value="ECO:0007669"/>
    <property type="project" value="TreeGrafter"/>
</dbReference>
<evidence type="ECO:0000313" key="6">
    <source>
        <dbReference type="Proteomes" id="UP000030643"/>
    </source>
</evidence>
<dbReference type="InterPro" id="IPR013826">
    <property type="entry name" value="Topo_IA_cen_sub3"/>
</dbReference>
<dbReference type="STRING" id="1329250.WOSG25_110690"/>
<dbReference type="GO" id="GO:0003677">
    <property type="term" value="F:DNA binding"/>
    <property type="evidence" value="ECO:0007669"/>
    <property type="project" value="UniProtKB-KW"/>
</dbReference>
<name>A0A069D2D9_WEIOS</name>
<feature type="domain" description="Topo IA-type catalytic" evidence="4">
    <location>
        <begin position="1"/>
        <end position="392"/>
    </location>
</feature>
<dbReference type="InterPro" id="IPR013497">
    <property type="entry name" value="Topo_IA_cen"/>
</dbReference>
<evidence type="ECO:0000256" key="3">
    <source>
        <dbReference type="ARBA" id="ARBA00023235"/>
    </source>
</evidence>
<dbReference type="GO" id="GO:0006265">
    <property type="term" value="P:DNA topological change"/>
    <property type="evidence" value="ECO:0007669"/>
    <property type="project" value="InterPro"/>
</dbReference>
<dbReference type="SMART" id="SM00437">
    <property type="entry name" value="TOP1Ac"/>
    <property type="match status" value="1"/>
</dbReference>
<dbReference type="AlphaFoldDB" id="A0A069D2D9"/>
<dbReference type="PROSITE" id="PS52039">
    <property type="entry name" value="TOPO_IA_2"/>
    <property type="match status" value="1"/>
</dbReference>
<dbReference type="Gene3D" id="1.10.290.10">
    <property type="entry name" value="Topoisomerase I, domain 4"/>
    <property type="match status" value="1"/>
</dbReference>
<evidence type="ECO:0000259" key="4">
    <source>
        <dbReference type="PROSITE" id="PS52039"/>
    </source>
</evidence>
<dbReference type="EMBL" id="DF820494">
    <property type="protein sequence ID" value="GAK31591.1"/>
    <property type="molecule type" value="Genomic_DNA"/>
</dbReference>
<protein>
    <submittedName>
        <fullName evidence="5">DNA topoisomerase</fullName>
    </submittedName>
</protein>
<dbReference type="PANTHER" id="PTHR11390:SF21">
    <property type="entry name" value="DNA TOPOISOMERASE 3-ALPHA"/>
    <property type="match status" value="1"/>
</dbReference>
<dbReference type="InterPro" id="IPR023405">
    <property type="entry name" value="Topo_IA_core_domain"/>
</dbReference>
<dbReference type="InterPro" id="IPR013824">
    <property type="entry name" value="Topo_IA_cen_sub1"/>
</dbReference>
<evidence type="ECO:0000256" key="1">
    <source>
        <dbReference type="ARBA" id="ARBA00023029"/>
    </source>
</evidence>
<dbReference type="InterPro" id="IPR013825">
    <property type="entry name" value="Topo_IA_cen_sub2"/>
</dbReference>
<dbReference type="InterPro" id="IPR025589">
    <property type="entry name" value="Toprim_C_rpt"/>
</dbReference>
<dbReference type="Pfam" id="PF01131">
    <property type="entry name" value="Topoisom_bac"/>
    <property type="match status" value="1"/>
</dbReference>
<dbReference type="GO" id="GO:0043597">
    <property type="term" value="C:cytoplasmic replication fork"/>
    <property type="evidence" value="ECO:0007669"/>
    <property type="project" value="TreeGrafter"/>
</dbReference>
<gene>
    <name evidence="5" type="ORF">WOSG25_110690</name>
</gene>
<dbReference type="PANTHER" id="PTHR11390">
    <property type="entry name" value="PROKARYOTIC DNA TOPOISOMERASE"/>
    <property type="match status" value="1"/>
</dbReference>
<accession>A0A069D2D9</accession>
<keyword evidence="2" id="KW-0238">DNA-binding</keyword>
<dbReference type="Gene3D" id="2.70.20.10">
    <property type="entry name" value="Topoisomerase I, domain 3"/>
    <property type="match status" value="1"/>
</dbReference>